<dbReference type="Proteomes" id="UP000217289">
    <property type="component" value="Chromosome"/>
</dbReference>
<dbReference type="AlphaFoldDB" id="A0A250IQD2"/>
<evidence type="ECO:0000256" key="1">
    <source>
        <dbReference type="SAM" id="Phobius"/>
    </source>
</evidence>
<proteinExistence type="predicted"/>
<dbReference type="RefSeq" id="WP_218920844.1">
    <property type="nucleotide sequence ID" value="NZ_CP022163.1"/>
</dbReference>
<feature type="transmembrane region" description="Helical" evidence="1">
    <location>
        <begin position="232"/>
        <end position="253"/>
    </location>
</feature>
<sequence>MGKAAEFFKKIEKHPDRFYLIHYSSQSLFDAGAGAHSPRITSIVVRHYSTGQTVSFATHTTAEQLGIAPEDVEARYDDIEREMLTRFYDFARDRREKHWVHWNMRNVTFGFEHLEHRYRVLTGKEPPSIPVEVRANLNDILKDRYGWDYAKDPKMASLMELNGERVQGFLSGKEESDAFATKDFIRMNTSTIAKVGFFSFVISSSLNGKLITSGKGFLNFLDRLLESRKSRVLAALAAAVGLLVGVIQLALWINAT</sequence>
<gene>
    <name evidence="2" type="ORF">MEBOL_006986</name>
</gene>
<organism evidence="2 3">
    <name type="scientific">Melittangium boletus DSM 14713</name>
    <dbReference type="NCBI Taxonomy" id="1294270"/>
    <lineage>
        <taxon>Bacteria</taxon>
        <taxon>Pseudomonadati</taxon>
        <taxon>Myxococcota</taxon>
        <taxon>Myxococcia</taxon>
        <taxon>Myxococcales</taxon>
        <taxon>Cystobacterineae</taxon>
        <taxon>Archangiaceae</taxon>
        <taxon>Melittangium</taxon>
    </lineage>
</organism>
<keyword evidence="1" id="KW-0812">Transmembrane</keyword>
<dbReference type="KEGG" id="mbd:MEBOL_006986"/>
<reference evidence="2 3" key="1">
    <citation type="submission" date="2017-06" db="EMBL/GenBank/DDBJ databases">
        <authorList>
            <person name="Kim H.J."/>
            <person name="Triplett B.A."/>
        </authorList>
    </citation>
    <scope>NUCLEOTIDE SEQUENCE [LARGE SCALE GENOMIC DNA]</scope>
    <source>
        <strain evidence="2 3">DSM 14713</strain>
    </source>
</reference>
<evidence type="ECO:0000313" key="2">
    <source>
        <dbReference type="EMBL" id="ATB33488.1"/>
    </source>
</evidence>
<evidence type="ECO:0000313" key="3">
    <source>
        <dbReference type="Proteomes" id="UP000217289"/>
    </source>
</evidence>
<keyword evidence="1" id="KW-0472">Membrane</keyword>
<protein>
    <submittedName>
        <fullName evidence="2">Uncharacterized protein</fullName>
    </submittedName>
</protein>
<keyword evidence="1" id="KW-1133">Transmembrane helix</keyword>
<dbReference type="EMBL" id="CP022163">
    <property type="protein sequence ID" value="ATB33488.1"/>
    <property type="molecule type" value="Genomic_DNA"/>
</dbReference>
<accession>A0A250IQD2</accession>
<name>A0A250IQD2_9BACT</name>
<keyword evidence="3" id="KW-1185">Reference proteome</keyword>